<evidence type="ECO:0000313" key="2">
    <source>
        <dbReference type="EMBL" id="QHT87313.1"/>
    </source>
</evidence>
<protein>
    <submittedName>
        <fullName evidence="2">Uncharacterized protein</fullName>
    </submittedName>
</protein>
<evidence type="ECO:0000256" key="1">
    <source>
        <dbReference type="SAM" id="Phobius"/>
    </source>
</evidence>
<accession>A0A6C0I594</accession>
<dbReference type="EMBL" id="MN740086">
    <property type="protein sequence ID" value="QHT87313.1"/>
    <property type="molecule type" value="Genomic_DNA"/>
</dbReference>
<dbReference type="AlphaFoldDB" id="A0A6C0I594"/>
<proteinExistence type="predicted"/>
<name>A0A6C0I594_9ZZZZ</name>
<sequence>MFILELVGTSLLFIIIIYFAHVAWDYVIQHYSKRRIIDKDKKRITVEEKYISPSEKETMASSLLEFANNISEKV</sequence>
<feature type="transmembrane region" description="Helical" evidence="1">
    <location>
        <begin position="6"/>
        <end position="27"/>
    </location>
</feature>
<organism evidence="2">
    <name type="scientific">viral metagenome</name>
    <dbReference type="NCBI Taxonomy" id="1070528"/>
    <lineage>
        <taxon>unclassified sequences</taxon>
        <taxon>metagenomes</taxon>
        <taxon>organismal metagenomes</taxon>
    </lineage>
</organism>
<keyword evidence="1" id="KW-1133">Transmembrane helix</keyword>
<keyword evidence="1" id="KW-0812">Transmembrane</keyword>
<reference evidence="2" key="1">
    <citation type="journal article" date="2020" name="Nature">
        <title>Giant virus diversity and host interactions through global metagenomics.</title>
        <authorList>
            <person name="Schulz F."/>
            <person name="Roux S."/>
            <person name="Paez-Espino D."/>
            <person name="Jungbluth S."/>
            <person name="Walsh D.A."/>
            <person name="Denef V.J."/>
            <person name="McMahon K.D."/>
            <person name="Konstantinidis K.T."/>
            <person name="Eloe-Fadrosh E.A."/>
            <person name="Kyrpides N.C."/>
            <person name="Woyke T."/>
        </authorList>
    </citation>
    <scope>NUCLEOTIDE SEQUENCE</scope>
    <source>
        <strain evidence="2">GVMAG-M-3300023184-190</strain>
    </source>
</reference>
<keyword evidence="1" id="KW-0472">Membrane</keyword>